<accession>A0A169R9Q4</accession>
<dbReference type="Pfam" id="PF09346">
    <property type="entry name" value="SMI1_KNR4"/>
    <property type="match status" value="1"/>
</dbReference>
<dbReference type="RefSeq" id="WP_096486238.1">
    <property type="nucleotide sequence ID" value="NZ_AP014809.1"/>
</dbReference>
<dbReference type="InterPro" id="IPR037883">
    <property type="entry name" value="Knr4/Smi1-like_sf"/>
</dbReference>
<dbReference type="InterPro" id="IPR018958">
    <property type="entry name" value="Knr4/Smi1-like_dom"/>
</dbReference>
<dbReference type="Proteomes" id="UP000218288">
    <property type="component" value="Chromosome"/>
</dbReference>
<dbReference type="SMART" id="SM00860">
    <property type="entry name" value="SMI1_KNR4"/>
    <property type="match status" value="1"/>
</dbReference>
<gene>
    <name evidence="2" type="ORF">MPPM_3647</name>
</gene>
<protein>
    <recommendedName>
        <fullName evidence="1">Knr4/Smi1-like domain-containing protein</fullName>
    </recommendedName>
</protein>
<evidence type="ECO:0000259" key="1">
    <source>
        <dbReference type="SMART" id="SM00860"/>
    </source>
</evidence>
<dbReference type="OrthoDB" id="7988904at2"/>
<organism evidence="2 3">
    <name type="scientific">Methylorubrum populi</name>
    <dbReference type="NCBI Taxonomy" id="223967"/>
    <lineage>
        <taxon>Bacteria</taxon>
        <taxon>Pseudomonadati</taxon>
        <taxon>Pseudomonadota</taxon>
        <taxon>Alphaproteobacteria</taxon>
        <taxon>Hyphomicrobiales</taxon>
        <taxon>Methylobacteriaceae</taxon>
        <taxon>Methylorubrum</taxon>
    </lineage>
</organism>
<dbReference type="AlphaFoldDB" id="A0A169R9Q4"/>
<dbReference type="SUPFAM" id="SSF160631">
    <property type="entry name" value="SMI1/KNR4-like"/>
    <property type="match status" value="1"/>
</dbReference>
<proteinExistence type="predicted"/>
<evidence type="ECO:0000313" key="2">
    <source>
        <dbReference type="EMBL" id="BAU92252.1"/>
    </source>
</evidence>
<reference evidence="2 3" key="1">
    <citation type="journal article" date="2016" name="Genome Announc.">
        <title>Complete Genome Sequence of Methylobacterium populi P-1M, Isolated from Pink-Pigmented Household Biofilm.</title>
        <authorList>
            <person name="Morohoshi T."/>
            <person name="Ikeda T."/>
        </authorList>
    </citation>
    <scope>NUCLEOTIDE SEQUENCE [LARGE SCALE GENOMIC DNA]</scope>
    <source>
        <strain evidence="2 3">P-1M</strain>
    </source>
</reference>
<dbReference type="EMBL" id="AP014809">
    <property type="protein sequence ID" value="BAU92252.1"/>
    <property type="molecule type" value="Genomic_DNA"/>
</dbReference>
<evidence type="ECO:0000313" key="3">
    <source>
        <dbReference type="Proteomes" id="UP000218288"/>
    </source>
</evidence>
<name>A0A169R9Q4_9HYPH</name>
<dbReference type="Gene3D" id="3.40.1580.10">
    <property type="entry name" value="SMI1/KNR4-like"/>
    <property type="match status" value="1"/>
</dbReference>
<sequence length="192" mass="20670">MWDSVFRSFRPGLTSSEADLARAEAELGFPLPQSYRSFARECGAGRVGGHLRIFTPVPVEAADLSSRAHLISHGVALALDGLRDGDSDEPHRFTIEGDADAELMERACFFGQTERGDFLFFDVTPGFPEYDIWVLCADLETVHFGGADLAAFLRGLQGLEILHILGDGEGPLPATFEGDDAAALEQLGALAS</sequence>
<feature type="domain" description="Knr4/Smi1-like" evidence="1">
    <location>
        <begin position="14"/>
        <end position="155"/>
    </location>
</feature>